<evidence type="ECO:0000313" key="2">
    <source>
        <dbReference type="EMBL" id="RAJ08392.1"/>
    </source>
</evidence>
<evidence type="ECO:0000313" key="3">
    <source>
        <dbReference type="Proteomes" id="UP000249547"/>
    </source>
</evidence>
<keyword evidence="1" id="KW-1133">Transmembrane helix</keyword>
<sequence length="93" mass="10739">MRAFRFLIKVCFICNLCSLGSLWFLVTEQSGDLNTFDRHIVVMGMVIAAPLNILAILWLLVLLLRKKLVWKDAHPILFVFNCIVLLFQLGFFP</sequence>
<keyword evidence="1" id="KW-0812">Transmembrane</keyword>
<protein>
    <submittedName>
        <fullName evidence="2">Uncharacterized protein</fullName>
    </submittedName>
</protein>
<reference evidence="2 3" key="1">
    <citation type="submission" date="2018-06" db="EMBL/GenBank/DDBJ databases">
        <title>Genomic Encyclopedia of Archaeal and Bacterial Type Strains, Phase II (KMG-II): from individual species to whole genera.</title>
        <authorList>
            <person name="Goeker M."/>
        </authorList>
    </citation>
    <scope>NUCLEOTIDE SEQUENCE [LARGE SCALE GENOMIC DNA]</scope>
    <source>
        <strain evidence="2 3">DSM 23857</strain>
    </source>
</reference>
<gene>
    <name evidence="2" type="ORF">LX64_01043</name>
</gene>
<feature type="transmembrane region" description="Helical" evidence="1">
    <location>
        <begin position="38"/>
        <end position="64"/>
    </location>
</feature>
<dbReference type="OrthoDB" id="680057at2"/>
<dbReference type="EMBL" id="QLLL01000002">
    <property type="protein sequence ID" value="RAJ08392.1"/>
    <property type="molecule type" value="Genomic_DNA"/>
</dbReference>
<keyword evidence="3" id="KW-1185">Reference proteome</keyword>
<dbReference type="Proteomes" id="UP000249547">
    <property type="component" value="Unassembled WGS sequence"/>
</dbReference>
<accession>A0A327QXM3</accession>
<comment type="caution">
    <text evidence="2">The sequence shown here is derived from an EMBL/GenBank/DDBJ whole genome shotgun (WGS) entry which is preliminary data.</text>
</comment>
<dbReference type="AlphaFoldDB" id="A0A327QXM3"/>
<name>A0A327QXM3_9BACT</name>
<feature type="transmembrane region" description="Helical" evidence="1">
    <location>
        <begin position="7"/>
        <end position="26"/>
    </location>
</feature>
<organism evidence="2 3">
    <name type="scientific">Chitinophaga skermanii</name>
    <dbReference type="NCBI Taxonomy" id="331697"/>
    <lineage>
        <taxon>Bacteria</taxon>
        <taxon>Pseudomonadati</taxon>
        <taxon>Bacteroidota</taxon>
        <taxon>Chitinophagia</taxon>
        <taxon>Chitinophagales</taxon>
        <taxon>Chitinophagaceae</taxon>
        <taxon>Chitinophaga</taxon>
    </lineage>
</organism>
<evidence type="ECO:0000256" key="1">
    <source>
        <dbReference type="SAM" id="Phobius"/>
    </source>
</evidence>
<keyword evidence="1" id="KW-0472">Membrane</keyword>
<proteinExistence type="predicted"/>
<feature type="transmembrane region" description="Helical" evidence="1">
    <location>
        <begin position="76"/>
        <end position="92"/>
    </location>
</feature>